<feature type="compositionally biased region" description="Basic residues" evidence="6">
    <location>
        <begin position="8"/>
        <end position="19"/>
    </location>
</feature>
<evidence type="ECO:0000256" key="4">
    <source>
        <dbReference type="ARBA" id="ARBA00022833"/>
    </source>
</evidence>
<accession>A0A9R1TEV7</accession>
<feature type="domain" description="C2H2-type" evidence="7">
    <location>
        <begin position="1036"/>
        <end position="1063"/>
    </location>
</feature>
<feature type="region of interest" description="Disordered" evidence="6">
    <location>
        <begin position="329"/>
        <end position="371"/>
    </location>
</feature>
<accession>A0A0C9RL55</accession>
<dbReference type="RefSeq" id="XP_011308049.1">
    <property type="nucleotide sequence ID" value="XM_011309747.1"/>
</dbReference>
<evidence type="ECO:0000256" key="6">
    <source>
        <dbReference type="SAM" id="MobiDB-lite"/>
    </source>
</evidence>
<feature type="region of interest" description="Disordered" evidence="6">
    <location>
        <begin position="850"/>
        <end position="879"/>
    </location>
</feature>
<dbReference type="RefSeq" id="XP_011308041.1">
    <property type="nucleotide sequence ID" value="XM_011309739.1"/>
</dbReference>
<dbReference type="PROSITE" id="PS00028">
    <property type="entry name" value="ZINC_FINGER_C2H2_1"/>
    <property type="match status" value="7"/>
</dbReference>
<evidence type="ECO:0000313" key="10">
    <source>
        <dbReference type="RefSeq" id="XP_011308031.1"/>
    </source>
</evidence>
<dbReference type="SMART" id="SM00355">
    <property type="entry name" value="ZnF_C2H2"/>
    <property type="match status" value="24"/>
</dbReference>
<evidence type="ECO:0000259" key="7">
    <source>
        <dbReference type="PROSITE" id="PS50157"/>
    </source>
</evidence>
<feature type="compositionally biased region" description="Polar residues" evidence="6">
    <location>
        <begin position="520"/>
        <end position="537"/>
    </location>
</feature>
<keyword evidence="9" id="KW-1185">Reference proteome</keyword>
<proteinExistence type="predicted"/>
<keyword evidence="4" id="KW-0862">Zinc</keyword>
<dbReference type="GeneID" id="105269462"/>
<dbReference type="GO" id="GO:0008270">
    <property type="term" value="F:zinc ion binding"/>
    <property type="evidence" value="ECO:0007669"/>
    <property type="project" value="UniProtKB-KW"/>
</dbReference>
<dbReference type="OrthoDB" id="6417347at2759"/>
<accession>A0A9R1TF93</accession>
<dbReference type="SUPFAM" id="SSF57667">
    <property type="entry name" value="beta-beta-alpha zinc fingers"/>
    <property type="match status" value="5"/>
</dbReference>
<dbReference type="GO" id="GO:0005634">
    <property type="term" value="C:nucleus"/>
    <property type="evidence" value="ECO:0007669"/>
    <property type="project" value="TreeGrafter"/>
</dbReference>
<evidence type="ECO:0000313" key="8">
    <source>
        <dbReference type="EMBL" id="JAG83824.1"/>
    </source>
</evidence>
<feature type="domain" description="C2H2-type" evidence="7">
    <location>
        <begin position="1008"/>
        <end position="1035"/>
    </location>
</feature>
<gene>
    <name evidence="8" type="primary">ZNF234_1</name>
    <name evidence="10 11 12" type="synonym">LOC105269462</name>
    <name evidence="8" type="ORF">g.42608</name>
</gene>
<dbReference type="Pfam" id="PF00096">
    <property type="entry name" value="zf-C2H2"/>
    <property type="match status" value="1"/>
</dbReference>
<dbReference type="InterPro" id="IPR050688">
    <property type="entry name" value="Zinc_finger/UBP_domain"/>
</dbReference>
<sequence length="1491" mass="169698">MSEQYRSLRPRRSILQKKGRASEEEASGGDDTEMGKDDSDCEPRLVIKEETDDNIEDKGERIYECNSCNSTVEFANLADYLQHLKEEHHQKSKTHGCPHCNYTYQNSKKLQRHILTAHKDVQGEKSGEIVRRNRCTMCNFVAYTPTDMENHQRLHHLKRRFFRCTKCSYMTHVRARYTKHVKYHSMPMIKCDDCDFRTPYKWNLDRHTRNHGGGGAFQCRACNFTAEIRQSLTVHEANHHEPPIEQMASKMSSPFERKPRNCPKRYNQVGASDYREVPTIEKSPVIENSVDVEDHKNSSNSDGADCIALKCEEKGCQFITAWDSEMQRHLAESHAGQSPGKRKPLPMLIPLSPGSNPPSVSASTSPPTTVLNVPRVRVRPELAKIARDTEIAKLYSNPEVNGDKEASPQKNFEKRNASFFDKLKERLLTSSGITQATMNNQVAAVSNVNDLKCWCTFEASSQDEMSSHRKTHHTALSVSLGVSRCPKCRRRCKTSGDLQMHIKICPAYNNNNDNNDRNNSQENTVNSDSYATTSSSNDFDLPLQVDWDANYSGLNSSGSSVEGGVPQSTTARRVFKCPHCPFWASTASRFHVHIVGHLNRKPFECSLCAYRSNWRWDITKHIKLKAARDAAHVNARVLMTDETGRRNYSKYNKYLTQLHQGSDAPASEETQGCLRSGEPARKVFITTDPFSGALKRRSKVMSSLSVDVSSGTIVKPFQLPRLHGQSLLKVNPAAPSPPRADQQSSPKSSEETKRTLWKCKRCNYRDSSKEVLLLHVKSHYEKLERAAEKSNKLKCTDCPFVANDQESLALHKVHHRPNLEAIFKCYLCPYYVSTKAELLEHARLHGEELSVVHQSDSKSQSQQTLRHASGDQETPPLLLDTRALPDTPMVWVSKPDGIFAKMFKCRHCPHVSSRRAEVRDHEIMHLNADTSALGVPIACPDCSFTCTQRDVMESHAAMHLGSLGTVHCLVADNRSDSQQLDDLKSILGLAKAPTLGPDPDLRDSRLVYSCSKCPARFLCDKELKIHLRYHSTSLAYTCDWCTYAARQPAHLLAHQKAHSSEYQERTRCLSSIYGNSQRFPPPLTACVEVNSQTNDDRREFAWIVVEVSNPTGHTQEYTHDSKNQVFTCTKCPARYFKLDALEYHMTLHGSNNRFKCEECDYSSKTAQNLMKHQVVHRRQPEPLELPHEVLQGQSRLQASSHTQEDIVSTGNPNFVYPGYIRHGKFKEKKYKCHKCPSAFEKREQYRIHLSLHGSKQKYRCETCDYAVKYYANYVQHLRKHHANAEAQASRRQMEVEEEIIRDEEEYVVKSRRKSTGGNRDLGIIGEAISPVSNQDKQTMLLIQRKASSLLNEANENVLRCLECPFSATDQAIMDAHKRRHGIERLTPPCPHCNYVPRKDENLNEHIRLHFNRMYKPEGYLIVEMLTLRMEKQEEGDEKGKENEMLFCESFEGKFLPVTDIVSTSPVAKGRDFQEKIVIDANTGEATHGIKD</sequence>
<dbReference type="InterPro" id="IPR013087">
    <property type="entry name" value="Znf_C2H2_type"/>
</dbReference>
<accession>A0A9R1U5Q1</accession>
<keyword evidence="2" id="KW-0677">Repeat</keyword>
<evidence type="ECO:0000313" key="12">
    <source>
        <dbReference type="RefSeq" id="XP_011308049.1"/>
    </source>
</evidence>
<dbReference type="EMBL" id="GBYB01014057">
    <property type="protein sequence ID" value="JAG83824.1"/>
    <property type="molecule type" value="Transcribed_RNA"/>
</dbReference>
<dbReference type="Proteomes" id="UP000694866">
    <property type="component" value="Unplaced"/>
</dbReference>
<feature type="domain" description="C2H2-type" evidence="7">
    <location>
        <begin position="1258"/>
        <end position="1286"/>
    </location>
</feature>
<dbReference type="Gene3D" id="3.30.160.60">
    <property type="entry name" value="Classic Zinc Finger"/>
    <property type="match status" value="9"/>
</dbReference>
<reference evidence="8" key="1">
    <citation type="submission" date="2015-01" db="EMBL/GenBank/DDBJ databases">
        <title>Transcriptome Assembly of Fopius arisanus.</title>
        <authorList>
            <person name="Geib S."/>
        </authorList>
    </citation>
    <scope>NUCLEOTIDE SEQUENCE</scope>
</reference>
<feature type="compositionally biased region" description="Polar residues" evidence="6">
    <location>
        <begin position="852"/>
        <end position="866"/>
    </location>
</feature>
<evidence type="ECO:0000313" key="11">
    <source>
        <dbReference type="RefSeq" id="XP_011308041.1"/>
    </source>
</evidence>
<dbReference type="KEGG" id="fas:105269462"/>
<dbReference type="RefSeq" id="XP_011308031.1">
    <property type="nucleotide sequence ID" value="XM_011309729.1"/>
</dbReference>
<feature type="region of interest" description="Disordered" evidence="6">
    <location>
        <begin position="1"/>
        <end position="43"/>
    </location>
</feature>
<evidence type="ECO:0000256" key="3">
    <source>
        <dbReference type="ARBA" id="ARBA00022771"/>
    </source>
</evidence>
<organism evidence="8">
    <name type="scientific">Fopius arisanus</name>
    <dbReference type="NCBI Taxonomy" id="64838"/>
    <lineage>
        <taxon>Eukaryota</taxon>
        <taxon>Metazoa</taxon>
        <taxon>Ecdysozoa</taxon>
        <taxon>Arthropoda</taxon>
        <taxon>Hexapoda</taxon>
        <taxon>Insecta</taxon>
        <taxon>Pterygota</taxon>
        <taxon>Neoptera</taxon>
        <taxon>Endopterygota</taxon>
        <taxon>Hymenoptera</taxon>
        <taxon>Apocrita</taxon>
        <taxon>Ichneumonoidea</taxon>
        <taxon>Braconidae</taxon>
        <taxon>Opiinae</taxon>
        <taxon>Fopius</taxon>
    </lineage>
</organism>
<keyword evidence="3 5" id="KW-0863">Zinc-finger</keyword>
<evidence type="ECO:0000256" key="1">
    <source>
        <dbReference type="ARBA" id="ARBA00022723"/>
    </source>
</evidence>
<reference evidence="10 11" key="2">
    <citation type="submission" date="2025-04" db="UniProtKB">
        <authorList>
            <consortium name="RefSeq"/>
        </authorList>
    </citation>
    <scope>IDENTIFICATION</scope>
    <source>
        <strain evidence="10 11">USDA-PBARC FA_bdor</strain>
        <tissue evidence="10 11">Whole organism</tissue>
    </source>
</reference>
<name>A0A0C9RL55_9HYME</name>
<dbReference type="GO" id="GO:0045944">
    <property type="term" value="P:positive regulation of transcription by RNA polymerase II"/>
    <property type="evidence" value="ECO:0007669"/>
    <property type="project" value="TreeGrafter"/>
</dbReference>
<evidence type="ECO:0000256" key="5">
    <source>
        <dbReference type="PROSITE-ProRule" id="PRU00042"/>
    </source>
</evidence>
<evidence type="ECO:0000313" key="9">
    <source>
        <dbReference type="Proteomes" id="UP000694866"/>
    </source>
</evidence>
<protein>
    <submittedName>
        <fullName evidence="10 11">Uncharacterized protein isoform X1</fullName>
    </submittedName>
    <submittedName>
        <fullName evidence="8">ZNF234_1 protein</fullName>
    </submittedName>
</protein>
<feature type="compositionally biased region" description="Low complexity" evidence="6">
    <location>
        <begin position="357"/>
        <end position="370"/>
    </location>
</feature>
<feature type="region of interest" description="Disordered" evidence="6">
    <location>
        <begin position="509"/>
        <end position="537"/>
    </location>
</feature>
<dbReference type="PANTHER" id="PTHR24403">
    <property type="entry name" value="ZINC FINGER PROTEIN"/>
    <property type="match status" value="1"/>
</dbReference>
<keyword evidence="1" id="KW-0479">Metal-binding</keyword>
<feature type="region of interest" description="Disordered" evidence="6">
    <location>
        <begin position="728"/>
        <end position="752"/>
    </location>
</feature>
<dbReference type="FunFam" id="3.30.160.60:FF:000894">
    <property type="entry name" value="Uncharacterized protein, isoform C"/>
    <property type="match status" value="1"/>
</dbReference>
<feature type="compositionally biased region" description="Basic and acidic residues" evidence="6">
    <location>
        <begin position="33"/>
        <end position="43"/>
    </location>
</feature>
<evidence type="ECO:0000256" key="2">
    <source>
        <dbReference type="ARBA" id="ARBA00022737"/>
    </source>
</evidence>
<feature type="domain" description="C2H2-type" evidence="7">
    <location>
        <begin position="823"/>
        <end position="850"/>
    </location>
</feature>
<dbReference type="PROSITE" id="PS50157">
    <property type="entry name" value="ZINC_FINGER_C2H2_2"/>
    <property type="match status" value="6"/>
</dbReference>
<feature type="domain" description="C2H2-type" evidence="7">
    <location>
        <begin position="1154"/>
        <end position="1181"/>
    </location>
</feature>
<dbReference type="InterPro" id="IPR036236">
    <property type="entry name" value="Znf_C2H2_sf"/>
</dbReference>
<dbReference type="PANTHER" id="PTHR24403:SF67">
    <property type="entry name" value="FI01116P-RELATED"/>
    <property type="match status" value="1"/>
</dbReference>
<feature type="domain" description="C2H2-type" evidence="7">
    <location>
        <begin position="1230"/>
        <end position="1257"/>
    </location>
</feature>